<name>A0A815KRE8_9BILA</name>
<sequence>MTLGNVASWNLIETFFRCLTKTIHNPTSIIYQLLSGTDQIISCCTLSKTILSIFEYLYQRYSLIVTNKQTNQLLQSYLNLIGPDNRPFIQLLLTSFNDLDPILLFRLPIFNSFIRIPRQFWEQHYQHINKLQFGLNDYCLSSFPVDLLQHSDIMADYIERISFVGWLSRTQFQEIWVSFLASINPPNQSNDENEQTTNNLTKEEILETNATQCVWIRGVTTFLLNALRLNCTGNPADMTFEHRCRNKSIPFLLTNIGGQYMQTRSTLDTSSSNLFKNIERSGTRDLVSYGQLSYDTILTSIQSNNTLPLPVNSLFDRLFSRHGLDLTSSLQILIELYVRWLTTNSNILCLQLKYELIRSFIYLSDLFTS</sequence>
<evidence type="ECO:0000313" key="1">
    <source>
        <dbReference type="EMBL" id="CAF1399773.1"/>
    </source>
</evidence>
<organism evidence="1 2">
    <name type="scientific">Rotaria sordida</name>
    <dbReference type="NCBI Taxonomy" id="392033"/>
    <lineage>
        <taxon>Eukaryota</taxon>
        <taxon>Metazoa</taxon>
        <taxon>Spiralia</taxon>
        <taxon>Gnathifera</taxon>
        <taxon>Rotifera</taxon>
        <taxon>Eurotatoria</taxon>
        <taxon>Bdelloidea</taxon>
        <taxon>Philodinida</taxon>
        <taxon>Philodinidae</taxon>
        <taxon>Rotaria</taxon>
    </lineage>
</organism>
<reference evidence="1" key="1">
    <citation type="submission" date="2021-02" db="EMBL/GenBank/DDBJ databases">
        <authorList>
            <person name="Nowell W R."/>
        </authorList>
    </citation>
    <scope>NUCLEOTIDE SEQUENCE</scope>
</reference>
<accession>A0A815KRE8</accession>
<dbReference type="AlphaFoldDB" id="A0A815KRE8"/>
<dbReference type="InterPro" id="IPR028426">
    <property type="entry name" value="Huntingtin_fam"/>
</dbReference>
<dbReference type="PANTHER" id="PTHR10170">
    <property type="entry name" value="HUNTINGTON DISEASE PROTEIN"/>
    <property type="match status" value="1"/>
</dbReference>
<dbReference type="EMBL" id="CAJNOT010003786">
    <property type="protein sequence ID" value="CAF1399773.1"/>
    <property type="molecule type" value="Genomic_DNA"/>
</dbReference>
<protein>
    <submittedName>
        <fullName evidence="1">Uncharacterized protein</fullName>
    </submittedName>
</protein>
<comment type="caution">
    <text evidence="1">The sequence shown here is derived from an EMBL/GenBank/DDBJ whole genome shotgun (WGS) entry which is preliminary data.</text>
</comment>
<dbReference type="InterPro" id="IPR048413">
    <property type="entry name" value="Htt_C-HEAT_rpt"/>
</dbReference>
<dbReference type="Pfam" id="PF20927">
    <property type="entry name" value="Htt_C-HEAT"/>
    <property type="match status" value="1"/>
</dbReference>
<dbReference type="GO" id="GO:0005737">
    <property type="term" value="C:cytoplasm"/>
    <property type="evidence" value="ECO:0007669"/>
    <property type="project" value="TreeGrafter"/>
</dbReference>
<proteinExistence type="predicted"/>
<dbReference type="PANTHER" id="PTHR10170:SF10">
    <property type="entry name" value="HUNTINGTIN"/>
    <property type="match status" value="1"/>
</dbReference>
<gene>
    <name evidence="1" type="ORF">ZHD862_LOCUS33068</name>
</gene>
<evidence type="ECO:0000313" key="2">
    <source>
        <dbReference type="Proteomes" id="UP000663864"/>
    </source>
</evidence>
<dbReference type="Proteomes" id="UP000663864">
    <property type="component" value="Unassembled WGS sequence"/>
</dbReference>